<evidence type="ECO:0000256" key="1">
    <source>
        <dbReference type="SAM" id="Phobius"/>
    </source>
</evidence>
<feature type="transmembrane region" description="Helical" evidence="1">
    <location>
        <begin position="21"/>
        <end position="46"/>
    </location>
</feature>
<evidence type="ECO:0000313" key="3">
    <source>
        <dbReference type="Proteomes" id="UP000199550"/>
    </source>
</evidence>
<dbReference type="STRING" id="195913.SAMN04488004_10820"/>
<dbReference type="OrthoDB" id="7652294at2"/>
<accession>A0A1I4F4V1</accession>
<dbReference type="RefSeq" id="WP_090188383.1">
    <property type="nucleotide sequence ID" value="NZ_FOTF01000008.1"/>
</dbReference>
<proteinExistence type="predicted"/>
<protein>
    <submittedName>
        <fullName evidence="2">Uncharacterized protein</fullName>
    </submittedName>
</protein>
<keyword evidence="1" id="KW-0812">Transmembrane</keyword>
<dbReference type="AlphaFoldDB" id="A0A1I4F4V1"/>
<gene>
    <name evidence="2" type="ORF">SAMN04488004_10820</name>
</gene>
<keyword evidence="1" id="KW-0472">Membrane</keyword>
<evidence type="ECO:0000313" key="2">
    <source>
        <dbReference type="EMBL" id="SFL11421.1"/>
    </source>
</evidence>
<sequence>MILSRTLARRTIAAGVRPSWLGAWVPVICDTVILLALLIGALWLGYSPLMALPIWARIVTLFVLFFAPLQLVLITSSMWATRSRWQDTTPPQSDLH</sequence>
<keyword evidence="1" id="KW-1133">Transmembrane helix</keyword>
<feature type="transmembrane region" description="Helical" evidence="1">
    <location>
        <begin position="52"/>
        <end position="74"/>
    </location>
</feature>
<dbReference type="EMBL" id="FOTF01000008">
    <property type="protein sequence ID" value="SFL11421.1"/>
    <property type="molecule type" value="Genomic_DNA"/>
</dbReference>
<organism evidence="2 3">
    <name type="scientific">Loktanella salsilacus</name>
    <dbReference type="NCBI Taxonomy" id="195913"/>
    <lineage>
        <taxon>Bacteria</taxon>
        <taxon>Pseudomonadati</taxon>
        <taxon>Pseudomonadota</taxon>
        <taxon>Alphaproteobacteria</taxon>
        <taxon>Rhodobacterales</taxon>
        <taxon>Roseobacteraceae</taxon>
        <taxon>Loktanella</taxon>
    </lineage>
</organism>
<reference evidence="2 3" key="1">
    <citation type="submission" date="2016-10" db="EMBL/GenBank/DDBJ databases">
        <authorList>
            <person name="de Groot N.N."/>
        </authorList>
    </citation>
    <scope>NUCLEOTIDE SEQUENCE [LARGE SCALE GENOMIC DNA]</scope>
    <source>
        <strain evidence="2 3">DSM 16199</strain>
    </source>
</reference>
<dbReference type="Proteomes" id="UP000199550">
    <property type="component" value="Unassembled WGS sequence"/>
</dbReference>
<keyword evidence="3" id="KW-1185">Reference proteome</keyword>
<name>A0A1I4F4V1_9RHOB</name>